<dbReference type="EMBL" id="WLZY01000017">
    <property type="protein sequence ID" value="NDL61039.1"/>
    <property type="molecule type" value="Genomic_DNA"/>
</dbReference>
<dbReference type="Proteomes" id="UP000460435">
    <property type="component" value="Unassembled WGS sequence"/>
</dbReference>
<organism evidence="1 2">
    <name type="scientific">Phytoactinopolyspora mesophila</name>
    <dbReference type="NCBI Taxonomy" id="2650750"/>
    <lineage>
        <taxon>Bacteria</taxon>
        <taxon>Bacillati</taxon>
        <taxon>Actinomycetota</taxon>
        <taxon>Actinomycetes</taxon>
        <taxon>Jiangellales</taxon>
        <taxon>Jiangellaceae</taxon>
        <taxon>Phytoactinopolyspora</taxon>
    </lineage>
</organism>
<dbReference type="RefSeq" id="WP_162453760.1">
    <property type="nucleotide sequence ID" value="NZ_WLZY01000017.1"/>
</dbReference>
<protein>
    <submittedName>
        <fullName evidence="1">Uncharacterized protein</fullName>
    </submittedName>
</protein>
<evidence type="ECO:0000313" key="2">
    <source>
        <dbReference type="Proteomes" id="UP000460435"/>
    </source>
</evidence>
<accession>A0A7K3MCI6</accession>
<keyword evidence="2" id="KW-1185">Reference proteome</keyword>
<sequence length="78" mass="8083">MMITKTHDTGRVAMTGTACAAALDGRFALFGARSVSPVYAPTTGAVRPKATNADVLIVTRLVDGNKGDVRVRSLGPPI</sequence>
<reference evidence="1 2" key="1">
    <citation type="submission" date="2019-11" db="EMBL/GenBank/DDBJ databases">
        <authorList>
            <person name="Li X.-J."/>
            <person name="Feng X.-M."/>
        </authorList>
    </citation>
    <scope>NUCLEOTIDE SEQUENCE [LARGE SCALE GENOMIC DNA]</scope>
    <source>
        <strain evidence="1 2">XMNu-373</strain>
    </source>
</reference>
<comment type="caution">
    <text evidence="1">The sequence shown here is derived from an EMBL/GenBank/DDBJ whole genome shotgun (WGS) entry which is preliminary data.</text>
</comment>
<proteinExistence type="predicted"/>
<dbReference type="AlphaFoldDB" id="A0A7K3MCI6"/>
<gene>
    <name evidence="1" type="ORF">F7O44_28615</name>
</gene>
<name>A0A7K3MCI6_9ACTN</name>
<evidence type="ECO:0000313" key="1">
    <source>
        <dbReference type="EMBL" id="NDL61039.1"/>
    </source>
</evidence>